<dbReference type="EMBL" id="CATQJL010000223">
    <property type="protein sequence ID" value="CAJ0599957.1"/>
    <property type="molecule type" value="Genomic_DNA"/>
</dbReference>
<feature type="compositionally biased region" description="Polar residues" evidence="1">
    <location>
        <begin position="150"/>
        <end position="161"/>
    </location>
</feature>
<protein>
    <submittedName>
        <fullName evidence="3">Uncharacterized protein</fullName>
    </submittedName>
</protein>
<name>A0AA36GX76_CYLNA</name>
<gene>
    <name evidence="3" type="ORF">CYNAS_LOCUS11940</name>
</gene>
<comment type="caution">
    <text evidence="3">The sequence shown here is derived from an EMBL/GenBank/DDBJ whole genome shotgun (WGS) entry which is preliminary data.</text>
</comment>
<feature type="transmembrane region" description="Helical" evidence="2">
    <location>
        <begin position="20"/>
        <end position="41"/>
    </location>
</feature>
<keyword evidence="2" id="KW-0812">Transmembrane</keyword>
<evidence type="ECO:0000256" key="1">
    <source>
        <dbReference type="SAM" id="MobiDB-lite"/>
    </source>
</evidence>
<reference evidence="3" key="1">
    <citation type="submission" date="2023-07" db="EMBL/GenBank/DDBJ databases">
        <authorList>
            <consortium name="CYATHOMIX"/>
        </authorList>
    </citation>
    <scope>NUCLEOTIDE SEQUENCE</scope>
    <source>
        <strain evidence="3">N/A</strain>
    </source>
</reference>
<keyword evidence="2" id="KW-1133">Transmembrane helix</keyword>
<dbReference type="AlphaFoldDB" id="A0AA36GX76"/>
<evidence type="ECO:0000313" key="3">
    <source>
        <dbReference type="EMBL" id="CAJ0599957.1"/>
    </source>
</evidence>
<evidence type="ECO:0000256" key="2">
    <source>
        <dbReference type="SAM" id="Phobius"/>
    </source>
</evidence>
<accession>A0AA36GX76</accession>
<feature type="transmembrane region" description="Helical" evidence="2">
    <location>
        <begin position="70"/>
        <end position="88"/>
    </location>
</feature>
<organism evidence="3 4">
    <name type="scientific">Cylicocyclus nassatus</name>
    <name type="common">Nematode worm</name>
    <dbReference type="NCBI Taxonomy" id="53992"/>
    <lineage>
        <taxon>Eukaryota</taxon>
        <taxon>Metazoa</taxon>
        <taxon>Ecdysozoa</taxon>
        <taxon>Nematoda</taxon>
        <taxon>Chromadorea</taxon>
        <taxon>Rhabditida</taxon>
        <taxon>Rhabditina</taxon>
        <taxon>Rhabditomorpha</taxon>
        <taxon>Strongyloidea</taxon>
        <taxon>Strongylidae</taxon>
        <taxon>Cylicocyclus</taxon>
    </lineage>
</organism>
<keyword evidence="2" id="KW-0472">Membrane</keyword>
<proteinExistence type="predicted"/>
<keyword evidence="4" id="KW-1185">Reference proteome</keyword>
<evidence type="ECO:0000313" key="4">
    <source>
        <dbReference type="Proteomes" id="UP001176961"/>
    </source>
</evidence>
<sequence>MSDEDVYTHSYSTCRPVAKVVVLLIVPIAVAVLFLFAYVALSEHHKEAFLKIQSIIKITDENYKIEMLDSVFWILDGTVVCICLFLILEDAFLLQELNSELNYLNCEAYLSLREALEVDNRYIKDAIILEAAENQEQAKTPAIQCKEESVTPTAPTPNQKENIAKKKLSEILEKEKDKKH</sequence>
<feature type="region of interest" description="Disordered" evidence="1">
    <location>
        <begin position="137"/>
        <end position="164"/>
    </location>
</feature>
<dbReference type="Proteomes" id="UP001176961">
    <property type="component" value="Unassembled WGS sequence"/>
</dbReference>